<reference evidence="2 3" key="1">
    <citation type="journal article" date="2016" name="Nat. Commun.">
        <title>Thousands of microbial genomes shed light on interconnected biogeochemical processes in an aquifer system.</title>
        <authorList>
            <person name="Anantharaman K."/>
            <person name="Brown C.T."/>
            <person name="Hug L.A."/>
            <person name="Sharon I."/>
            <person name="Castelle C.J."/>
            <person name="Probst A.J."/>
            <person name="Thomas B.C."/>
            <person name="Singh A."/>
            <person name="Wilkins M.J."/>
            <person name="Karaoz U."/>
            <person name="Brodie E.L."/>
            <person name="Williams K.H."/>
            <person name="Hubbard S.S."/>
            <person name="Banfield J.F."/>
        </authorList>
    </citation>
    <scope>NUCLEOTIDE SEQUENCE [LARGE SCALE GENOMIC DNA]</scope>
</reference>
<accession>A0A1F7UL82</accession>
<evidence type="ECO:0000256" key="1">
    <source>
        <dbReference type="SAM" id="MobiDB-lite"/>
    </source>
</evidence>
<name>A0A1F7UL82_9BACT</name>
<dbReference type="AlphaFoldDB" id="A0A1F7UL82"/>
<gene>
    <name evidence="2" type="ORF">A3E39_02280</name>
</gene>
<evidence type="ECO:0000313" key="3">
    <source>
        <dbReference type="Proteomes" id="UP000176603"/>
    </source>
</evidence>
<comment type="caution">
    <text evidence="2">The sequence shown here is derived from an EMBL/GenBank/DDBJ whole genome shotgun (WGS) entry which is preliminary data.</text>
</comment>
<dbReference type="EMBL" id="MGEH01000018">
    <property type="protein sequence ID" value="OGL79050.1"/>
    <property type="molecule type" value="Genomic_DNA"/>
</dbReference>
<evidence type="ECO:0000313" key="2">
    <source>
        <dbReference type="EMBL" id="OGL79050.1"/>
    </source>
</evidence>
<organism evidence="2 3">
    <name type="scientific">Candidatus Uhrbacteria bacterium RIFCSPHIGHO2_12_FULL_60_25</name>
    <dbReference type="NCBI Taxonomy" id="1802399"/>
    <lineage>
        <taxon>Bacteria</taxon>
        <taxon>Candidatus Uhriibacteriota</taxon>
    </lineage>
</organism>
<dbReference type="InterPro" id="IPR038538">
    <property type="entry name" value="MTERF_sf"/>
</dbReference>
<sequence>MNDDARNTATPIDAYVAVGRRLGLDPNLIIQLRRIGAFNSLSAEEACSMVDAMSAVFGPDLAEEILRDNPADYRSSIGNVEPRVSRILNLCQGLSRQDVLRMMRRSPKTFTVDGETFSALLESAAKLVPDNARRWTFLYAFPAYFSLNPVIVSECVARGITEATYQLDHPALWHALQAEQTARNRLEQLMRDLRYNETLCVRYLERLYKDLGSYHAGLAFLSDLLDSGWTKADLRDALGAYNYFRLAGSERIREIQRVLTETFGMPLMRVIVMLVKKPSILQASLETFEERIRAALPFPTQADVERLLLKAPALLLQDADVTALRRAELIASGEHPDANPAILVVRQSPQHTLSATIPDEPDEPIPEPPDADATEEPTSILEDENVPKPLAMNNVARKLEGFGYDDERRMMRIHWLTAWLGSEEAVLAVLGRLLDAGWNAHALDALLSHRRVYAPEAVDRLLELHGMFVHDFGVKKHVAAYIVSVTPTITEVPVDVLGARIRAALGSPTPRAVERLVLCADRALRLSATALVRRRTNLEARGIRVDVSPRRILHKIAETPPKKRGAEDEYSPPPSIAKRSVPECATAIQAFEFAGWNRRDAMLHLRAFTDLKHVNPTQLCHSLIRLKAVLGISGDTFTRRLNENTRALVFNRDALMDSHLPTTDGKRRTLTETREGLTPDQAAEAKRIAVGVHALDPDPTRSEHTTEEALGVLRVSGFRAGNAKTFLQQYPELLTDDARPLALAYWLLASYRLGQEDVMRNLRDPDSRMALFLHPDALRKTINERRSLAIEYDELHMNPRSLDPCLAWSRVFCPTQEIAFRLELLLDMGERPGQTLLKNLHAPSRAAFVRLINTRRTCSRKR</sequence>
<proteinExistence type="predicted"/>
<dbReference type="Gene3D" id="1.25.70.10">
    <property type="entry name" value="Transcription termination factor 3, mitochondrial"/>
    <property type="match status" value="1"/>
</dbReference>
<feature type="region of interest" description="Disordered" evidence="1">
    <location>
        <begin position="354"/>
        <end position="379"/>
    </location>
</feature>
<dbReference type="Proteomes" id="UP000176603">
    <property type="component" value="Unassembled WGS sequence"/>
</dbReference>
<protein>
    <submittedName>
        <fullName evidence="2">Uncharacterized protein</fullName>
    </submittedName>
</protein>
<feature type="compositionally biased region" description="Acidic residues" evidence="1">
    <location>
        <begin position="359"/>
        <end position="375"/>
    </location>
</feature>